<evidence type="ECO:0000313" key="2">
    <source>
        <dbReference type="Proteomes" id="UP000324800"/>
    </source>
</evidence>
<dbReference type="Proteomes" id="UP000324800">
    <property type="component" value="Unassembled WGS sequence"/>
</dbReference>
<sequence length="86" mass="9504">MPLLNVVYVRPVGLTYSILFIIPPLAKSQVIGIYVPFDTPQTTSYVNISVILLIQQVPQSDTAIVTLTTDSNLTYTEQIADVHDPE</sequence>
<gene>
    <name evidence="1" type="ORF">EZS28_043740</name>
</gene>
<comment type="caution">
    <text evidence="1">The sequence shown here is derived from an EMBL/GenBank/DDBJ whole genome shotgun (WGS) entry which is preliminary data.</text>
</comment>
<accession>A0A5J4TS39</accession>
<evidence type="ECO:0000313" key="1">
    <source>
        <dbReference type="EMBL" id="KAA6360733.1"/>
    </source>
</evidence>
<proteinExistence type="predicted"/>
<reference evidence="1 2" key="1">
    <citation type="submission" date="2019-03" db="EMBL/GenBank/DDBJ databases">
        <title>Single cell metagenomics reveals metabolic interactions within the superorganism composed of flagellate Streblomastix strix and complex community of Bacteroidetes bacteria on its surface.</title>
        <authorList>
            <person name="Treitli S.C."/>
            <person name="Kolisko M."/>
            <person name="Husnik F."/>
            <person name="Keeling P."/>
            <person name="Hampl V."/>
        </authorList>
    </citation>
    <scope>NUCLEOTIDE SEQUENCE [LARGE SCALE GENOMIC DNA]</scope>
    <source>
        <strain evidence="1">ST1C</strain>
    </source>
</reference>
<dbReference type="EMBL" id="SNRW01026529">
    <property type="protein sequence ID" value="KAA6360733.1"/>
    <property type="molecule type" value="Genomic_DNA"/>
</dbReference>
<protein>
    <submittedName>
        <fullName evidence="1">Uncharacterized protein</fullName>
    </submittedName>
</protein>
<dbReference type="AlphaFoldDB" id="A0A5J4TS39"/>
<organism evidence="1 2">
    <name type="scientific">Streblomastix strix</name>
    <dbReference type="NCBI Taxonomy" id="222440"/>
    <lineage>
        <taxon>Eukaryota</taxon>
        <taxon>Metamonada</taxon>
        <taxon>Preaxostyla</taxon>
        <taxon>Oxymonadida</taxon>
        <taxon>Streblomastigidae</taxon>
        <taxon>Streblomastix</taxon>
    </lineage>
</organism>
<name>A0A5J4TS39_9EUKA</name>